<evidence type="ECO:0000313" key="2">
    <source>
        <dbReference type="EMBL" id="KAH3702193.1"/>
    </source>
</evidence>
<keyword evidence="3" id="KW-1185">Reference proteome</keyword>
<sequence>MIPCGGKTQDNKPSADKPVFEDNKTYGKCLDENMPNHNYFILEKCEQSINDHVEHYNETNEADMEDDYNTIQEPYTDVNEDNHDYDYTVNALRSRSDARKLDNVYNKLKVARPGDSDQVGIHGHNGAQVSVNDYDTTSAVVFHGKDDISDYNHISYLASNGLARDTDIKVVNGDEYDAAYGMKFKVGQSDASDYAYVNKDRMQ</sequence>
<name>A0A9D3YQ48_DREPO</name>
<reference evidence="2" key="2">
    <citation type="submission" date="2020-11" db="EMBL/GenBank/DDBJ databases">
        <authorList>
            <person name="McCartney M.A."/>
            <person name="Auch B."/>
            <person name="Kono T."/>
            <person name="Mallez S."/>
            <person name="Becker A."/>
            <person name="Gohl D.M."/>
            <person name="Silverstein K.A.T."/>
            <person name="Koren S."/>
            <person name="Bechman K.B."/>
            <person name="Herman A."/>
            <person name="Abrahante J.E."/>
            <person name="Garbe J."/>
        </authorList>
    </citation>
    <scope>NUCLEOTIDE SEQUENCE</scope>
    <source>
        <strain evidence="2">Duluth1</strain>
        <tissue evidence="2">Whole animal</tissue>
    </source>
</reference>
<comment type="caution">
    <text evidence="2">The sequence shown here is derived from an EMBL/GenBank/DDBJ whole genome shotgun (WGS) entry which is preliminary data.</text>
</comment>
<protein>
    <submittedName>
        <fullName evidence="2">Uncharacterized protein</fullName>
    </submittedName>
</protein>
<evidence type="ECO:0000256" key="1">
    <source>
        <dbReference type="SAM" id="MobiDB-lite"/>
    </source>
</evidence>
<proteinExistence type="predicted"/>
<gene>
    <name evidence="2" type="ORF">DPMN_077200</name>
</gene>
<feature type="region of interest" description="Disordered" evidence="1">
    <location>
        <begin position="1"/>
        <end position="20"/>
    </location>
</feature>
<dbReference type="AlphaFoldDB" id="A0A9D3YQ48"/>
<reference evidence="2" key="1">
    <citation type="journal article" date="2019" name="bioRxiv">
        <title>The Genome of the Zebra Mussel, Dreissena polymorpha: A Resource for Invasive Species Research.</title>
        <authorList>
            <person name="McCartney M.A."/>
            <person name="Auch B."/>
            <person name="Kono T."/>
            <person name="Mallez S."/>
            <person name="Zhang Y."/>
            <person name="Obille A."/>
            <person name="Becker A."/>
            <person name="Abrahante J.E."/>
            <person name="Garbe J."/>
            <person name="Badalamenti J.P."/>
            <person name="Herman A."/>
            <person name="Mangelson H."/>
            <person name="Liachko I."/>
            <person name="Sullivan S."/>
            <person name="Sone E.D."/>
            <person name="Koren S."/>
            <person name="Silverstein K.A.T."/>
            <person name="Beckman K.B."/>
            <person name="Gohl D.M."/>
        </authorList>
    </citation>
    <scope>NUCLEOTIDE SEQUENCE</scope>
    <source>
        <strain evidence="2">Duluth1</strain>
        <tissue evidence="2">Whole animal</tissue>
    </source>
</reference>
<dbReference type="Proteomes" id="UP000828390">
    <property type="component" value="Unassembled WGS sequence"/>
</dbReference>
<accession>A0A9D3YQ48</accession>
<feature type="compositionally biased region" description="Basic and acidic residues" evidence="1">
    <location>
        <begin position="9"/>
        <end position="20"/>
    </location>
</feature>
<organism evidence="2 3">
    <name type="scientific">Dreissena polymorpha</name>
    <name type="common">Zebra mussel</name>
    <name type="synonym">Mytilus polymorpha</name>
    <dbReference type="NCBI Taxonomy" id="45954"/>
    <lineage>
        <taxon>Eukaryota</taxon>
        <taxon>Metazoa</taxon>
        <taxon>Spiralia</taxon>
        <taxon>Lophotrochozoa</taxon>
        <taxon>Mollusca</taxon>
        <taxon>Bivalvia</taxon>
        <taxon>Autobranchia</taxon>
        <taxon>Heteroconchia</taxon>
        <taxon>Euheterodonta</taxon>
        <taxon>Imparidentia</taxon>
        <taxon>Neoheterodontei</taxon>
        <taxon>Myida</taxon>
        <taxon>Dreissenoidea</taxon>
        <taxon>Dreissenidae</taxon>
        <taxon>Dreissena</taxon>
    </lineage>
</organism>
<dbReference type="EMBL" id="JAIWYP010000015">
    <property type="protein sequence ID" value="KAH3702193.1"/>
    <property type="molecule type" value="Genomic_DNA"/>
</dbReference>
<evidence type="ECO:0000313" key="3">
    <source>
        <dbReference type="Proteomes" id="UP000828390"/>
    </source>
</evidence>